<dbReference type="EMBL" id="FQVH01000022">
    <property type="protein sequence ID" value="SHF43820.1"/>
    <property type="molecule type" value="Genomic_DNA"/>
</dbReference>
<accession>A0A1M5BN39</accession>
<proteinExistence type="predicted"/>
<organism evidence="1 2">
    <name type="scientific">Caldanaerobius fijiensis DSM 17918</name>
    <dbReference type="NCBI Taxonomy" id="1121256"/>
    <lineage>
        <taxon>Bacteria</taxon>
        <taxon>Bacillati</taxon>
        <taxon>Bacillota</taxon>
        <taxon>Clostridia</taxon>
        <taxon>Thermoanaerobacterales</taxon>
        <taxon>Thermoanaerobacteraceae</taxon>
        <taxon>Caldanaerobius</taxon>
    </lineage>
</organism>
<dbReference type="RefSeq" id="WP_073344599.1">
    <property type="nucleotide sequence ID" value="NZ_FQVH01000022.1"/>
</dbReference>
<dbReference type="AlphaFoldDB" id="A0A1M5BN39"/>
<evidence type="ECO:0000313" key="1">
    <source>
        <dbReference type="EMBL" id="SHF43820.1"/>
    </source>
</evidence>
<evidence type="ECO:0000313" key="2">
    <source>
        <dbReference type="Proteomes" id="UP000184088"/>
    </source>
</evidence>
<sequence>MSHIWKMSKKEYEDLFETELSFSLKGRKFSFTFDLACRGILMVTRQDNINNWINEIKNQLQEKVALKIFVGENDRLCGSSEIFNIRKLSALNDVMFNKITEPFILIWHMQRTDRFDLRTRARGHPYALFSITSPDEDLGRYDPKWEMRYKVVIIDKDVLSAHLYKEFSCTSDVVIKSNSDIIGLKVIPEGLSDNSLVVL</sequence>
<keyword evidence="2" id="KW-1185">Reference proteome</keyword>
<dbReference type="OrthoDB" id="9876298at2"/>
<protein>
    <submittedName>
        <fullName evidence="1">Uncharacterized protein</fullName>
    </submittedName>
</protein>
<name>A0A1M5BN39_9THEO</name>
<dbReference type="STRING" id="1121256.SAMN02746089_01920"/>
<dbReference type="Proteomes" id="UP000184088">
    <property type="component" value="Unassembled WGS sequence"/>
</dbReference>
<reference evidence="1 2" key="1">
    <citation type="submission" date="2016-11" db="EMBL/GenBank/DDBJ databases">
        <authorList>
            <person name="Jaros S."/>
            <person name="Januszkiewicz K."/>
            <person name="Wedrychowicz H."/>
        </authorList>
    </citation>
    <scope>NUCLEOTIDE SEQUENCE [LARGE SCALE GENOMIC DNA]</scope>
    <source>
        <strain evidence="1 2">DSM 17918</strain>
    </source>
</reference>
<gene>
    <name evidence="1" type="ORF">SAMN02746089_01920</name>
</gene>